<dbReference type="Proteomes" id="UP000036013">
    <property type="component" value="Unassembled WGS sequence"/>
</dbReference>
<dbReference type="RefSeq" id="WP_047748975.1">
    <property type="nucleotide sequence ID" value="NZ_JAKMLE010000001.1"/>
</dbReference>
<gene>
    <name evidence="1" type="ORF">ABF77_26295</name>
</gene>
<evidence type="ECO:0008006" key="3">
    <source>
        <dbReference type="Google" id="ProtNLM"/>
    </source>
</evidence>
<proteinExistence type="predicted"/>
<dbReference type="InterPro" id="IPR035948">
    <property type="entry name" value="YwqG-like_sf"/>
</dbReference>
<organism evidence="1 2">
    <name type="scientific">Enterobacter roggenkampii</name>
    <dbReference type="NCBI Taxonomy" id="1812935"/>
    <lineage>
        <taxon>Bacteria</taxon>
        <taxon>Pseudomonadati</taxon>
        <taxon>Pseudomonadota</taxon>
        <taxon>Gammaproteobacteria</taxon>
        <taxon>Enterobacterales</taxon>
        <taxon>Enterobacteriaceae</taxon>
        <taxon>Enterobacter</taxon>
        <taxon>Enterobacter cloacae complex</taxon>
    </lineage>
</organism>
<dbReference type="InterPro" id="IPR015315">
    <property type="entry name" value="DUF1963"/>
</dbReference>
<dbReference type="EMBL" id="LEDI01000111">
    <property type="protein sequence ID" value="KLP90697.1"/>
    <property type="molecule type" value="Genomic_DNA"/>
</dbReference>
<name>A0A837L9P0_9ENTR</name>
<dbReference type="SUPFAM" id="SSF103032">
    <property type="entry name" value="Hypothetical protein YwqG"/>
    <property type="match status" value="1"/>
</dbReference>
<evidence type="ECO:0000313" key="2">
    <source>
        <dbReference type="Proteomes" id="UP000036013"/>
    </source>
</evidence>
<dbReference type="OrthoDB" id="8792814at2"/>
<dbReference type="AlphaFoldDB" id="A0A837L9P0"/>
<evidence type="ECO:0000313" key="1">
    <source>
        <dbReference type="EMBL" id="KLP90697.1"/>
    </source>
</evidence>
<protein>
    <recommendedName>
        <fullName evidence="3">DUF1963 domain-containing protein</fullName>
    </recommendedName>
</protein>
<reference evidence="1 2" key="1">
    <citation type="submission" date="2015-06" db="EMBL/GenBank/DDBJ databases">
        <authorList>
            <person name="Adams M."/>
            <person name="Sutton G."/>
            <person name="Nelson K."/>
            <person name="Bonomo R."/>
            <person name="McCorrison J."/>
            <person name="Sanka R."/>
            <person name="Brinkac L."/>
            <person name="Nierman W."/>
        </authorList>
    </citation>
    <scope>NUCLEOTIDE SEQUENCE [LARGE SCALE GENOMIC DNA]</scope>
    <source>
        <strain evidence="1 2">GN02692</strain>
    </source>
</reference>
<accession>A0A837L9P0</accession>
<sequence>MRLESASVLEELRTRLRPASVAQVGGFRPPEDPSTSWFLKGVSRADEGLPTWKGKPMFPLLQIRVDELPVIPDQLKGIALLVLFHNVEQHPFDDPHGEGWLIREYASLDGLQPLPELDTPYRPFPVQWLSVVDDAPGWEDAWDIIDLSCVNDDEQASDSFFEDFNRYRGTKVGGFPTEIQHGVGIEEFVFQVGSEEKVNWMWADNGIGYFHRSSEGEWRFSCQFY</sequence>
<comment type="caution">
    <text evidence="1">The sequence shown here is derived from an EMBL/GenBank/DDBJ whole genome shotgun (WGS) entry which is preliminary data.</text>
</comment>
<dbReference type="Gene3D" id="2.30.320.10">
    <property type="entry name" value="YwqG-like"/>
    <property type="match status" value="1"/>
</dbReference>
<dbReference type="Pfam" id="PF09234">
    <property type="entry name" value="DUF1963"/>
    <property type="match status" value="1"/>
</dbReference>